<evidence type="ECO:0000313" key="3">
    <source>
        <dbReference type="EMBL" id="MFI2477577.1"/>
    </source>
</evidence>
<organism evidence="3 4">
    <name type="scientific">Nocardia xishanensis</name>
    <dbReference type="NCBI Taxonomy" id="238964"/>
    <lineage>
        <taxon>Bacteria</taxon>
        <taxon>Bacillati</taxon>
        <taxon>Actinomycetota</taxon>
        <taxon>Actinomycetes</taxon>
        <taxon>Mycobacteriales</taxon>
        <taxon>Nocardiaceae</taxon>
        <taxon>Nocardia</taxon>
    </lineage>
</organism>
<feature type="domain" description="Hypervirulence associated protein TUDOR" evidence="2">
    <location>
        <begin position="9"/>
        <end position="67"/>
    </location>
</feature>
<protein>
    <submittedName>
        <fullName evidence="3">DUF2945 domain-containing protein</fullName>
    </submittedName>
</protein>
<evidence type="ECO:0000259" key="2">
    <source>
        <dbReference type="Pfam" id="PF11160"/>
    </source>
</evidence>
<reference evidence="3 4" key="1">
    <citation type="submission" date="2024-10" db="EMBL/GenBank/DDBJ databases">
        <title>The Natural Products Discovery Center: Release of the First 8490 Sequenced Strains for Exploring Actinobacteria Biosynthetic Diversity.</title>
        <authorList>
            <person name="Kalkreuter E."/>
            <person name="Kautsar S.A."/>
            <person name="Yang D."/>
            <person name="Bader C.D."/>
            <person name="Teijaro C.N."/>
            <person name="Fluegel L."/>
            <person name="Davis C.M."/>
            <person name="Simpson J.R."/>
            <person name="Lauterbach L."/>
            <person name="Steele A.D."/>
            <person name="Gui C."/>
            <person name="Meng S."/>
            <person name="Li G."/>
            <person name="Viehrig K."/>
            <person name="Ye F."/>
            <person name="Su P."/>
            <person name="Kiefer A.F."/>
            <person name="Nichols A."/>
            <person name="Cepeda A.J."/>
            <person name="Yan W."/>
            <person name="Fan B."/>
            <person name="Jiang Y."/>
            <person name="Adhikari A."/>
            <person name="Zheng C.-J."/>
            <person name="Schuster L."/>
            <person name="Cowan T.M."/>
            <person name="Smanski M.J."/>
            <person name="Chevrette M.G."/>
            <person name="De Carvalho L.P.S."/>
            <person name="Shen B."/>
        </authorList>
    </citation>
    <scope>NUCLEOTIDE SEQUENCE [LARGE SCALE GENOMIC DNA]</scope>
    <source>
        <strain evidence="3 4">NPDC019275</strain>
    </source>
</reference>
<dbReference type="RefSeq" id="WP_397094942.1">
    <property type="nucleotide sequence ID" value="NZ_JBIRYO010000025.1"/>
</dbReference>
<proteinExistence type="predicted"/>
<name>A0ABW7X8W4_9NOCA</name>
<feature type="region of interest" description="Disordered" evidence="1">
    <location>
        <begin position="1"/>
        <end position="72"/>
    </location>
</feature>
<gene>
    <name evidence="3" type="ORF">ACH49W_29735</name>
</gene>
<dbReference type="Proteomes" id="UP001611415">
    <property type="component" value="Unassembled WGS sequence"/>
</dbReference>
<sequence>MGKRQLRKGEKVQWRSHGSTTSGTVEERITSDTTEAGRTVRASKDSPQYRVRSAKSGEDAVHKPDALRPKNN</sequence>
<dbReference type="Gene3D" id="2.30.30.1060">
    <property type="match status" value="1"/>
</dbReference>
<dbReference type="Pfam" id="PF11160">
    <property type="entry name" value="Hva1_TUDOR"/>
    <property type="match status" value="1"/>
</dbReference>
<comment type="caution">
    <text evidence="3">The sequence shown here is derived from an EMBL/GenBank/DDBJ whole genome shotgun (WGS) entry which is preliminary data.</text>
</comment>
<evidence type="ECO:0000313" key="4">
    <source>
        <dbReference type="Proteomes" id="UP001611415"/>
    </source>
</evidence>
<accession>A0ABW7X8W4</accession>
<keyword evidence="4" id="KW-1185">Reference proteome</keyword>
<dbReference type="InterPro" id="IPR021331">
    <property type="entry name" value="Hva1_TUDOR"/>
</dbReference>
<dbReference type="EMBL" id="JBIRYO010000025">
    <property type="protein sequence ID" value="MFI2477577.1"/>
    <property type="molecule type" value="Genomic_DNA"/>
</dbReference>
<feature type="compositionally biased region" description="Basic and acidic residues" evidence="1">
    <location>
        <begin position="55"/>
        <end position="72"/>
    </location>
</feature>
<evidence type="ECO:0000256" key="1">
    <source>
        <dbReference type="SAM" id="MobiDB-lite"/>
    </source>
</evidence>